<evidence type="ECO:0000256" key="3">
    <source>
        <dbReference type="SAM" id="Phobius"/>
    </source>
</evidence>
<dbReference type="GO" id="GO:0008270">
    <property type="term" value="F:zinc ion binding"/>
    <property type="evidence" value="ECO:0007669"/>
    <property type="project" value="InterPro"/>
</dbReference>
<dbReference type="Pfam" id="PF08797">
    <property type="entry name" value="HIRAN"/>
    <property type="match status" value="1"/>
</dbReference>
<evidence type="ECO:0000256" key="2">
    <source>
        <dbReference type="ARBA" id="ARBA00022801"/>
    </source>
</evidence>
<dbReference type="Gene3D" id="3.30.70.2330">
    <property type="match status" value="1"/>
</dbReference>
<accession>A0A0T9ZWJ0</accession>
<dbReference type="RefSeq" id="WP_001819291.1">
    <property type="nucleotide sequence ID" value="NZ_CFCD01000009.1"/>
</dbReference>
<protein>
    <submittedName>
        <fullName evidence="5">Phage protein</fullName>
    </submittedName>
</protein>
<sequence length="270" mass="31077">MQKTVEKILFRVAGVTKYKKAVKEACNMIAEDNGIPEYSKYYGDLSAKEIREEVEEYGLKVFKYRDLDIFNIELIPETDNKYDPNAIKVLIFDNHIGYVPATVSKSIRKYFDDERYHFLIECEIKGGPYKEWDDYEEKVVTNNDLDVGFEIYLTIVDSSQKEVIQSESSEIIDDNISNKEVTKTESIETKTTEAEHIEQNIVSDSVADIVNEINLSETSPKKKLPANKIIFSALYLFLVFFGVVGIPIAPFLAVPLTAWSLYKLYKLFRK</sequence>
<evidence type="ECO:0000259" key="4">
    <source>
        <dbReference type="Pfam" id="PF08797"/>
    </source>
</evidence>
<dbReference type="Proteomes" id="UP000310997">
    <property type="component" value="Unassembled WGS sequence"/>
</dbReference>
<evidence type="ECO:0000313" key="7">
    <source>
        <dbReference type="Proteomes" id="UP000310997"/>
    </source>
</evidence>
<feature type="transmembrane region" description="Helical" evidence="3">
    <location>
        <begin position="229"/>
        <end position="262"/>
    </location>
</feature>
<reference evidence="7 8" key="1">
    <citation type="submission" date="2019-04" db="EMBL/GenBank/DDBJ databases">
        <authorList>
            <consortium name="Pathogen Informatics"/>
        </authorList>
    </citation>
    <scope>NUCLEOTIDE SEQUENCE [LARGE SCALE GENOMIC DNA]</scope>
    <source>
        <strain evidence="5 8">GPSC148</strain>
        <strain evidence="6 7">GPSC559</strain>
    </source>
</reference>
<name>A0A0T9ZWJ0_STREE</name>
<dbReference type="EMBL" id="CABDLL010000020">
    <property type="protein sequence ID" value="VTE42354.1"/>
    <property type="molecule type" value="Genomic_DNA"/>
</dbReference>
<evidence type="ECO:0000313" key="8">
    <source>
        <dbReference type="Proteomes" id="UP000311674"/>
    </source>
</evidence>
<dbReference type="GO" id="GO:0003676">
    <property type="term" value="F:nucleic acid binding"/>
    <property type="evidence" value="ECO:0007669"/>
    <property type="project" value="InterPro"/>
</dbReference>
<keyword evidence="1" id="KW-0479">Metal-binding</keyword>
<dbReference type="GO" id="GO:0016818">
    <property type="term" value="F:hydrolase activity, acting on acid anhydrides, in phosphorus-containing anhydrides"/>
    <property type="evidence" value="ECO:0007669"/>
    <property type="project" value="InterPro"/>
</dbReference>
<keyword evidence="3" id="KW-0812">Transmembrane</keyword>
<feature type="domain" description="HIRAN" evidence="4">
    <location>
        <begin position="72"/>
        <end position="125"/>
    </location>
</feature>
<evidence type="ECO:0000256" key="1">
    <source>
        <dbReference type="ARBA" id="ARBA00022723"/>
    </source>
</evidence>
<proteinExistence type="predicted"/>
<keyword evidence="3" id="KW-0472">Membrane</keyword>
<evidence type="ECO:0000313" key="6">
    <source>
        <dbReference type="EMBL" id="VTE42354.1"/>
    </source>
</evidence>
<organism evidence="5 8">
    <name type="scientific">Streptococcus pneumoniae</name>
    <dbReference type="NCBI Taxonomy" id="1313"/>
    <lineage>
        <taxon>Bacteria</taxon>
        <taxon>Bacillati</taxon>
        <taxon>Bacillota</taxon>
        <taxon>Bacilli</taxon>
        <taxon>Lactobacillales</taxon>
        <taxon>Streptococcaceae</taxon>
        <taxon>Streptococcus</taxon>
    </lineage>
</organism>
<evidence type="ECO:0000313" key="5">
    <source>
        <dbReference type="EMBL" id="VSC33011.1"/>
    </source>
</evidence>
<dbReference type="InterPro" id="IPR014905">
    <property type="entry name" value="HIRAN"/>
</dbReference>
<keyword evidence="2" id="KW-0378">Hydrolase</keyword>
<dbReference type="EMBL" id="CABBMN010000012">
    <property type="protein sequence ID" value="VSC33011.1"/>
    <property type="molecule type" value="Genomic_DNA"/>
</dbReference>
<keyword evidence="3" id="KW-1133">Transmembrane helix</keyword>
<dbReference type="Proteomes" id="UP000311674">
    <property type="component" value="Unassembled WGS sequence"/>
</dbReference>
<dbReference type="AlphaFoldDB" id="A0A0T9ZWJ0"/>
<gene>
    <name evidence="5" type="ORF">SAMEA3390019_01602</name>
    <name evidence="6" type="ORF">SAMEA4038883_02234</name>
</gene>